<gene>
    <name evidence="2" type="ORF">Anas_13639</name>
</gene>
<comment type="caution">
    <text evidence="2">The sequence shown here is derived from an EMBL/GenBank/DDBJ whole genome shotgun (WGS) entry which is preliminary data.</text>
</comment>
<name>A0A5N5T2X6_9CRUS</name>
<reference evidence="2 3" key="1">
    <citation type="journal article" date="2019" name="PLoS Biol.">
        <title>Sex chromosomes control vertical transmission of feminizing Wolbachia symbionts in an isopod.</title>
        <authorList>
            <person name="Becking T."/>
            <person name="Chebbi M.A."/>
            <person name="Giraud I."/>
            <person name="Moumen B."/>
            <person name="Laverre T."/>
            <person name="Caubet Y."/>
            <person name="Peccoud J."/>
            <person name="Gilbert C."/>
            <person name="Cordaux R."/>
        </authorList>
    </citation>
    <scope>NUCLEOTIDE SEQUENCE [LARGE SCALE GENOMIC DNA]</scope>
    <source>
        <strain evidence="2">ANa2</strain>
        <tissue evidence="2">Whole body excluding digestive tract and cuticle</tissue>
    </source>
</reference>
<accession>A0A5N5T2X6</accession>
<sequence length="111" mass="12678">MDMKDETNIKEEPIDNVLEQVSTCGQQVSVFGGSQNFDLYVHTGIEVKGEPLDALEQDSNSDEKVLVLKKNLNCIDRKGKMLSDITMKKEEPWEQDFESKQKKLENNNNSK</sequence>
<organism evidence="2 3">
    <name type="scientific">Armadillidium nasatum</name>
    <dbReference type="NCBI Taxonomy" id="96803"/>
    <lineage>
        <taxon>Eukaryota</taxon>
        <taxon>Metazoa</taxon>
        <taxon>Ecdysozoa</taxon>
        <taxon>Arthropoda</taxon>
        <taxon>Crustacea</taxon>
        <taxon>Multicrustacea</taxon>
        <taxon>Malacostraca</taxon>
        <taxon>Eumalacostraca</taxon>
        <taxon>Peracarida</taxon>
        <taxon>Isopoda</taxon>
        <taxon>Oniscidea</taxon>
        <taxon>Crinocheta</taxon>
        <taxon>Armadillidiidae</taxon>
        <taxon>Armadillidium</taxon>
    </lineage>
</organism>
<feature type="non-terminal residue" evidence="2">
    <location>
        <position position="111"/>
    </location>
</feature>
<evidence type="ECO:0000256" key="1">
    <source>
        <dbReference type="SAM" id="MobiDB-lite"/>
    </source>
</evidence>
<dbReference type="AlphaFoldDB" id="A0A5N5T2X6"/>
<keyword evidence="3" id="KW-1185">Reference proteome</keyword>
<evidence type="ECO:0000313" key="3">
    <source>
        <dbReference type="Proteomes" id="UP000326759"/>
    </source>
</evidence>
<feature type="region of interest" description="Disordered" evidence="1">
    <location>
        <begin position="91"/>
        <end position="111"/>
    </location>
</feature>
<dbReference type="EMBL" id="SEYY01012377">
    <property type="protein sequence ID" value="KAB7500853.1"/>
    <property type="molecule type" value="Genomic_DNA"/>
</dbReference>
<dbReference type="Proteomes" id="UP000326759">
    <property type="component" value="Unassembled WGS sequence"/>
</dbReference>
<proteinExistence type="predicted"/>
<evidence type="ECO:0000313" key="2">
    <source>
        <dbReference type="EMBL" id="KAB7500853.1"/>
    </source>
</evidence>
<protein>
    <submittedName>
        <fullName evidence="2">Uncharacterized protein</fullName>
    </submittedName>
</protein>
<feature type="compositionally biased region" description="Basic and acidic residues" evidence="1">
    <location>
        <begin position="91"/>
        <end position="105"/>
    </location>
</feature>